<dbReference type="AlphaFoldDB" id="A0A926NRS3"/>
<evidence type="ECO:0000313" key="2">
    <source>
        <dbReference type="EMBL" id="MBD1546177.1"/>
    </source>
</evidence>
<dbReference type="InterPro" id="IPR027417">
    <property type="entry name" value="P-loop_NTPase"/>
</dbReference>
<dbReference type="Gene3D" id="3.40.50.300">
    <property type="entry name" value="P-loop containing nucleotide triphosphate hydrolases"/>
    <property type="match status" value="1"/>
</dbReference>
<dbReference type="InterPro" id="IPR052732">
    <property type="entry name" value="Cell-binding_unc_protein"/>
</dbReference>
<dbReference type="PANTHER" id="PTHR43883">
    <property type="entry name" value="SLR0207 PROTEIN"/>
    <property type="match status" value="1"/>
</dbReference>
<name>A0A926NRS3_9HYPH</name>
<dbReference type="PANTHER" id="PTHR43883:SF1">
    <property type="entry name" value="GLUCONOKINASE"/>
    <property type="match status" value="1"/>
</dbReference>
<dbReference type="SUPFAM" id="SSF52540">
    <property type="entry name" value="P-loop containing nucleoside triphosphate hydrolases"/>
    <property type="match status" value="1"/>
</dbReference>
<reference evidence="2" key="1">
    <citation type="submission" date="2020-05" db="EMBL/GenBank/DDBJ databases">
        <title>Identification of trans-AT polyketide cluster in two marine bacteria, producers of a novel glutaramide-containing polyketide sesbanimide D and analogs.</title>
        <authorList>
            <person name="Kacar D."/>
            <person name="Rodriguez P."/>
            <person name="Canedo L."/>
            <person name="Gonzalez E."/>
            <person name="Galan B."/>
            <person name="De La Calle F."/>
            <person name="Garcia J.L."/>
        </authorList>
    </citation>
    <scope>NUCLEOTIDE SEQUENCE</scope>
    <source>
        <strain evidence="2">PHM038</strain>
    </source>
</reference>
<dbReference type="RefSeq" id="WP_190290846.1">
    <property type="nucleotide sequence ID" value="NZ_JABFCZ010000007.1"/>
</dbReference>
<dbReference type="Pfam" id="PF01636">
    <property type="entry name" value="APH"/>
    <property type="match status" value="1"/>
</dbReference>
<organism evidence="2 3">
    <name type="scientific">Roseibium aggregatum</name>
    <dbReference type="NCBI Taxonomy" id="187304"/>
    <lineage>
        <taxon>Bacteria</taxon>
        <taxon>Pseudomonadati</taxon>
        <taxon>Pseudomonadota</taxon>
        <taxon>Alphaproteobacteria</taxon>
        <taxon>Hyphomicrobiales</taxon>
        <taxon>Stappiaceae</taxon>
        <taxon>Roseibium</taxon>
    </lineage>
</organism>
<gene>
    <name evidence="2" type="ORF">HK439_07880</name>
</gene>
<dbReference type="EMBL" id="JABFCZ010000007">
    <property type="protein sequence ID" value="MBD1546177.1"/>
    <property type="molecule type" value="Genomic_DNA"/>
</dbReference>
<evidence type="ECO:0000313" key="3">
    <source>
        <dbReference type="Proteomes" id="UP000598467"/>
    </source>
</evidence>
<accession>A0A926NRS3</accession>
<dbReference type="InterPro" id="IPR011009">
    <property type="entry name" value="Kinase-like_dom_sf"/>
</dbReference>
<dbReference type="Pfam" id="PF13671">
    <property type="entry name" value="AAA_33"/>
    <property type="match status" value="1"/>
</dbReference>
<comment type="caution">
    <text evidence="2">The sequence shown here is derived from an EMBL/GenBank/DDBJ whole genome shotgun (WGS) entry which is preliminary data.</text>
</comment>
<dbReference type="Proteomes" id="UP000598467">
    <property type="component" value="Unassembled WGS sequence"/>
</dbReference>
<dbReference type="SUPFAM" id="SSF56112">
    <property type="entry name" value="Protein kinase-like (PK-like)"/>
    <property type="match status" value="1"/>
</dbReference>
<dbReference type="Gene3D" id="3.90.1200.10">
    <property type="match status" value="1"/>
</dbReference>
<sequence length="522" mass="57516">MKPDITQDRVFAFLESLTPDDASGLKTKRIDTHANTIVLVGAKAYKVKRAVRFPFLDYSTLALRQEACEREIVYNSCYAQSLYVKAVPVTEEADGSLALDGAGKPVEWVVVMNRFSGKDELDNLAEAGPFSDALADDLAAMMVTAHDNAPEREADGFIAELSSYVEQNAAAFAEHPELFPPQEAAHLSESARRWLERIGDLIRTRGRHGLIRLCHGDAHLRNIVLQDGKPVLFDAVEFSDAIATGDVLYDLAFLLMDLWERGQRRAANRVFNRYFDKARREIDIDGLAALPFYLMMRAAIRAKIAASAALNQSEPAERRRQEDQARAYFRHALDFLDPREPVLTAIGGLSGTGKTTLAYGIAPEIGRAPGARVLRTDVMRKARLGLEETEKAPAEAYTRQASDEVYAAIDRQIQSVLAAGHSAIFDAVFADEAERAHVEAVAARVEAHFCGVWLNAPEAILKDRVSARKGDASDADADIVARQLTYDLGDMTWASVDASSSFDDTLRNARQALQRCGVFQSP</sequence>
<protein>
    <submittedName>
        <fullName evidence="2">AAA family ATPase</fullName>
    </submittedName>
</protein>
<evidence type="ECO:0000259" key="1">
    <source>
        <dbReference type="Pfam" id="PF01636"/>
    </source>
</evidence>
<proteinExistence type="predicted"/>
<dbReference type="InterPro" id="IPR002575">
    <property type="entry name" value="Aminoglycoside_PTrfase"/>
</dbReference>
<feature type="domain" description="Aminoglycoside phosphotransferase" evidence="1">
    <location>
        <begin position="104"/>
        <end position="277"/>
    </location>
</feature>